<evidence type="ECO:0000256" key="1">
    <source>
        <dbReference type="SAM" id="SignalP"/>
    </source>
</evidence>
<dbReference type="EMBL" id="BOOA01000037">
    <property type="protein sequence ID" value="GIH26234.1"/>
    <property type="molecule type" value="Genomic_DNA"/>
</dbReference>
<keyword evidence="1" id="KW-0732">Signal</keyword>
<sequence>MRPRIARLSLACAAGISAIAFAATPAQAYPTDCSAAAVSSTASIAACLSGTGSYRAVAYCEYPDSTYTVTYGPWVYRPSSAISLAICPKNNALGGQSTLDRASYERRD</sequence>
<reference evidence="2" key="1">
    <citation type="submission" date="2021-01" db="EMBL/GenBank/DDBJ databases">
        <title>Whole genome shotgun sequence of Acrocarpospora phusangensis NBRC 108782.</title>
        <authorList>
            <person name="Komaki H."/>
            <person name="Tamura T."/>
        </authorList>
    </citation>
    <scope>NUCLEOTIDE SEQUENCE</scope>
    <source>
        <strain evidence="2">NBRC 108782</strain>
    </source>
</reference>
<organism evidence="2 3">
    <name type="scientific">Acrocarpospora phusangensis</name>
    <dbReference type="NCBI Taxonomy" id="1070424"/>
    <lineage>
        <taxon>Bacteria</taxon>
        <taxon>Bacillati</taxon>
        <taxon>Actinomycetota</taxon>
        <taxon>Actinomycetes</taxon>
        <taxon>Streptosporangiales</taxon>
        <taxon>Streptosporangiaceae</taxon>
        <taxon>Acrocarpospora</taxon>
    </lineage>
</organism>
<keyword evidence="3" id="KW-1185">Reference proteome</keyword>
<accession>A0A919QBP6</accession>
<evidence type="ECO:0000313" key="3">
    <source>
        <dbReference type="Proteomes" id="UP000640052"/>
    </source>
</evidence>
<name>A0A919QBP6_9ACTN</name>
<proteinExistence type="predicted"/>
<comment type="caution">
    <text evidence="2">The sequence shown here is derived from an EMBL/GenBank/DDBJ whole genome shotgun (WGS) entry which is preliminary data.</text>
</comment>
<dbReference type="AlphaFoldDB" id="A0A919QBP6"/>
<evidence type="ECO:0000313" key="2">
    <source>
        <dbReference type="EMBL" id="GIH26234.1"/>
    </source>
</evidence>
<dbReference type="Proteomes" id="UP000640052">
    <property type="component" value="Unassembled WGS sequence"/>
</dbReference>
<gene>
    <name evidence="2" type="ORF">Aph01nite_45440</name>
</gene>
<protein>
    <submittedName>
        <fullName evidence="2">Uncharacterized protein</fullName>
    </submittedName>
</protein>
<feature type="chain" id="PRO_5038929914" evidence="1">
    <location>
        <begin position="23"/>
        <end position="108"/>
    </location>
</feature>
<feature type="signal peptide" evidence="1">
    <location>
        <begin position="1"/>
        <end position="22"/>
    </location>
</feature>